<organism evidence="1 2">
    <name type="scientific">Anguilla anguilla</name>
    <name type="common">European freshwater eel</name>
    <name type="synonym">Muraena anguilla</name>
    <dbReference type="NCBI Taxonomy" id="7936"/>
    <lineage>
        <taxon>Eukaryota</taxon>
        <taxon>Metazoa</taxon>
        <taxon>Chordata</taxon>
        <taxon>Craniata</taxon>
        <taxon>Vertebrata</taxon>
        <taxon>Euteleostomi</taxon>
        <taxon>Actinopterygii</taxon>
        <taxon>Neopterygii</taxon>
        <taxon>Teleostei</taxon>
        <taxon>Anguilliformes</taxon>
        <taxon>Anguillidae</taxon>
        <taxon>Anguilla</taxon>
    </lineage>
</organism>
<protein>
    <submittedName>
        <fullName evidence="1">Uncharacterized protein</fullName>
    </submittedName>
</protein>
<accession>A0A9D3LSQ6</accession>
<dbReference type="EMBL" id="JAFIRN010000014">
    <property type="protein sequence ID" value="KAG5836330.1"/>
    <property type="molecule type" value="Genomic_DNA"/>
</dbReference>
<evidence type="ECO:0000313" key="1">
    <source>
        <dbReference type="EMBL" id="KAG5836330.1"/>
    </source>
</evidence>
<keyword evidence="2" id="KW-1185">Reference proteome</keyword>
<gene>
    <name evidence="1" type="ORF">ANANG_G00253430</name>
</gene>
<reference evidence="1" key="1">
    <citation type="submission" date="2021-01" db="EMBL/GenBank/DDBJ databases">
        <title>A chromosome-scale assembly of European eel, Anguilla anguilla.</title>
        <authorList>
            <person name="Henkel C."/>
            <person name="Jong-Raadsen S.A."/>
            <person name="Dufour S."/>
            <person name="Weltzien F.-A."/>
            <person name="Palstra A.P."/>
            <person name="Pelster B."/>
            <person name="Spaink H.P."/>
            <person name="Van Den Thillart G.E."/>
            <person name="Jansen H."/>
            <person name="Zahm M."/>
            <person name="Klopp C."/>
            <person name="Cedric C."/>
            <person name="Louis A."/>
            <person name="Berthelot C."/>
            <person name="Parey E."/>
            <person name="Roest Crollius H."/>
            <person name="Montfort J."/>
            <person name="Robinson-Rechavi M."/>
            <person name="Bucao C."/>
            <person name="Bouchez O."/>
            <person name="Gislard M."/>
            <person name="Lluch J."/>
            <person name="Milhes M."/>
            <person name="Lampietro C."/>
            <person name="Lopez Roques C."/>
            <person name="Donnadieu C."/>
            <person name="Braasch I."/>
            <person name="Desvignes T."/>
            <person name="Postlethwait J."/>
            <person name="Bobe J."/>
            <person name="Guiguen Y."/>
            <person name="Dirks R."/>
        </authorList>
    </citation>
    <scope>NUCLEOTIDE SEQUENCE</scope>
    <source>
        <strain evidence="1">Tag_6206</strain>
        <tissue evidence="1">Liver</tissue>
    </source>
</reference>
<proteinExistence type="predicted"/>
<evidence type="ECO:0000313" key="2">
    <source>
        <dbReference type="Proteomes" id="UP001044222"/>
    </source>
</evidence>
<comment type="caution">
    <text evidence="1">The sequence shown here is derived from an EMBL/GenBank/DDBJ whole genome shotgun (WGS) entry which is preliminary data.</text>
</comment>
<dbReference type="AlphaFoldDB" id="A0A9D3LSQ6"/>
<sequence>MKKKDNERAAALEDHPLTISWLIWPGSVYRMRTRNMVKSASTNRAMMYFLYFFQMKKMKVFIGFTNQLKEVLGRLERGGEKVRS</sequence>
<name>A0A9D3LSQ6_ANGAN</name>
<dbReference type="Proteomes" id="UP001044222">
    <property type="component" value="Chromosome 14"/>
</dbReference>